<protein>
    <submittedName>
        <fullName evidence="2">Uncharacterized protein</fullName>
    </submittedName>
</protein>
<feature type="transmembrane region" description="Helical" evidence="1">
    <location>
        <begin position="59"/>
        <end position="82"/>
    </location>
</feature>
<organism evidence="2 3">
    <name type="scientific">Litoribacter ruber</name>
    <dbReference type="NCBI Taxonomy" id="702568"/>
    <lineage>
        <taxon>Bacteria</taxon>
        <taxon>Pseudomonadati</taxon>
        <taxon>Bacteroidota</taxon>
        <taxon>Cytophagia</taxon>
        <taxon>Cytophagales</taxon>
        <taxon>Cyclobacteriaceae</taxon>
        <taxon>Litoribacter</taxon>
    </lineage>
</organism>
<evidence type="ECO:0000313" key="3">
    <source>
        <dbReference type="Proteomes" id="UP001319104"/>
    </source>
</evidence>
<sequence>MSITLRNVIGIIAGIVIGSLVNMGIIMISGYIIPPPEGADVTTREGLQNSIHLFEARHFFMPFLAHALGTFVGAFVAAYMAVSHKQKMAMFVGVFFLLGGIISAVLIPAPMWFILADLFLAYLPMAYLAGALNRTQVPVV</sequence>
<keyword evidence="1" id="KW-0472">Membrane</keyword>
<dbReference type="EMBL" id="JAHCMY010000005">
    <property type="protein sequence ID" value="MBS9524498.1"/>
    <property type="molecule type" value="Genomic_DNA"/>
</dbReference>
<dbReference type="AlphaFoldDB" id="A0AAP2G5G1"/>
<comment type="caution">
    <text evidence="2">The sequence shown here is derived from an EMBL/GenBank/DDBJ whole genome shotgun (WGS) entry which is preliminary data.</text>
</comment>
<reference evidence="2 3" key="1">
    <citation type="submission" date="2021-05" db="EMBL/GenBank/DDBJ databases">
        <authorList>
            <person name="Zhang Z.D."/>
            <person name="Osman G."/>
        </authorList>
    </citation>
    <scope>NUCLEOTIDE SEQUENCE [LARGE SCALE GENOMIC DNA]</scope>
    <source>
        <strain evidence="2 3">KCTC 32217</strain>
    </source>
</reference>
<keyword evidence="1" id="KW-1133">Transmembrane helix</keyword>
<dbReference type="RefSeq" id="WP_213945357.1">
    <property type="nucleotide sequence ID" value="NZ_JAHBGI010000002.1"/>
</dbReference>
<proteinExistence type="predicted"/>
<accession>A0AAP2G5G1</accession>
<keyword evidence="3" id="KW-1185">Reference proteome</keyword>
<name>A0AAP2G5G1_9BACT</name>
<feature type="transmembrane region" description="Helical" evidence="1">
    <location>
        <begin position="89"/>
        <end position="107"/>
    </location>
</feature>
<keyword evidence="1" id="KW-0812">Transmembrane</keyword>
<dbReference type="Proteomes" id="UP001319104">
    <property type="component" value="Unassembled WGS sequence"/>
</dbReference>
<gene>
    <name evidence="2" type="ORF">KI659_10770</name>
</gene>
<evidence type="ECO:0000313" key="2">
    <source>
        <dbReference type="EMBL" id="MBS9524498.1"/>
    </source>
</evidence>
<feature type="transmembrane region" description="Helical" evidence="1">
    <location>
        <begin position="7"/>
        <end position="33"/>
    </location>
</feature>
<evidence type="ECO:0000256" key="1">
    <source>
        <dbReference type="SAM" id="Phobius"/>
    </source>
</evidence>